<comment type="caution">
    <text evidence="8">The sequence shown here is derived from an EMBL/GenBank/DDBJ whole genome shotgun (WGS) entry which is preliminary data.</text>
</comment>
<keyword evidence="5 7" id="KW-1133">Transmembrane helix</keyword>
<dbReference type="Gene3D" id="1.20.1250.20">
    <property type="entry name" value="MFS general substrate transporter like domains"/>
    <property type="match status" value="1"/>
</dbReference>
<name>A0ABV3GFP6_MICGL</name>
<feature type="transmembrane region" description="Helical" evidence="7">
    <location>
        <begin position="247"/>
        <end position="268"/>
    </location>
</feature>
<dbReference type="SUPFAM" id="SSF103473">
    <property type="entry name" value="MFS general substrate transporter"/>
    <property type="match status" value="1"/>
</dbReference>
<keyword evidence="9" id="KW-1185">Reference proteome</keyword>
<feature type="transmembrane region" description="Helical" evidence="7">
    <location>
        <begin position="289"/>
        <end position="319"/>
    </location>
</feature>
<evidence type="ECO:0000256" key="6">
    <source>
        <dbReference type="ARBA" id="ARBA00023136"/>
    </source>
</evidence>
<dbReference type="InterPro" id="IPR011701">
    <property type="entry name" value="MFS"/>
</dbReference>
<evidence type="ECO:0000256" key="5">
    <source>
        <dbReference type="ARBA" id="ARBA00022989"/>
    </source>
</evidence>
<sequence>MKRWFAAMLPERGAPRRLAFVFFINSMGNGMYAPAGLLFLSRVVGLPVVQVGIVLTVAGLIALGAGIPAGRLADRWGPRGIAATLLLCEGVCMAGLVSLTVLRAYALLFLLVGVSAIAEHGGRAVRGVVIARVGGANRVALRAQFRAFGNVATALGALVSGLAIQLDTQAAYITLVLINAATYITAAALMWRLPYYPPLPAPAAARRLAVFRDRGFAAITALNSFMMLEYGVLIVALPIWIVSQTEAPRWMAGGALLINTVLVAALQVRMSRGVTNPASSAVALRRAGSVFLLSTVTIAAASALPSTAALIVLVLAVAVHTMGELWHASAAFELPYSLAPEHAHGEYQGMFELGVGVSMAVAPALLTALCIEGGALGWLALGIAFAAMGALAPMVVSWAARGREAHVVAEPTGSA</sequence>
<evidence type="ECO:0000256" key="3">
    <source>
        <dbReference type="ARBA" id="ARBA00022475"/>
    </source>
</evidence>
<keyword evidence="6 7" id="KW-0472">Membrane</keyword>
<dbReference type="PANTHER" id="PTHR23517">
    <property type="entry name" value="RESISTANCE PROTEIN MDTM, PUTATIVE-RELATED-RELATED"/>
    <property type="match status" value="1"/>
</dbReference>
<feature type="transmembrane region" description="Helical" evidence="7">
    <location>
        <begin position="216"/>
        <end position="241"/>
    </location>
</feature>
<dbReference type="PANTHER" id="PTHR23517:SF2">
    <property type="entry name" value="MULTIDRUG RESISTANCE PROTEIN MDTH"/>
    <property type="match status" value="1"/>
</dbReference>
<evidence type="ECO:0000313" key="9">
    <source>
        <dbReference type="Proteomes" id="UP001551675"/>
    </source>
</evidence>
<evidence type="ECO:0000256" key="2">
    <source>
        <dbReference type="ARBA" id="ARBA00022448"/>
    </source>
</evidence>
<feature type="transmembrane region" description="Helical" evidence="7">
    <location>
        <begin position="46"/>
        <end position="69"/>
    </location>
</feature>
<reference evidence="8 9" key="1">
    <citation type="submission" date="2024-06" db="EMBL/GenBank/DDBJ databases">
        <title>The Natural Products Discovery Center: Release of the First 8490 Sequenced Strains for Exploring Actinobacteria Biosynthetic Diversity.</title>
        <authorList>
            <person name="Kalkreuter E."/>
            <person name="Kautsar S.A."/>
            <person name="Yang D."/>
            <person name="Bader C.D."/>
            <person name="Teijaro C.N."/>
            <person name="Fluegel L."/>
            <person name="Davis C.M."/>
            <person name="Simpson J.R."/>
            <person name="Lauterbach L."/>
            <person name="Steele A.D."/>
            <person name="Gui C."/>
            <person name="Meng S."/>
            <person name="Li G."/>
            <person name="Viehrig K."/>
            <person name="Ye F."/>
            <person name="Su P."/>
            <person name="Kiefer A.F."/>
            <person name="Nichols A."/>
            <person name="Cepeda A.J."/>
            <person name="Yan W."/>
            <person name="Fan B."/>
            <person name="Jiang Y."/>
            <person name="Adhikari A."/>
            <person name="Zheng C.-J."/>
            <person name="Schuster L."/>
            <person name="Cowan T.M."/>
            <person name="Smanski M.J."/>
            <person name="Chevrette M.G."/>
            <person name="De Carvalho L.P.S."/>
            <person name="Shen B."/>
        </authorList>
    </citation>
    <scope>NUCLEOTIDE SEQUENCE [LARGE SCALE GENOMIC DNA]</scope>
    <source>
        <strain evidence="8 9">NPDC050100</strain>
    </source>
</reference>
<feature type="transmembrane region" description="Helical" evidence="7">
    <location>
        <begin position="145"/>
        <end position="164"/>
    </location>
</feature>
<feature type="transmembrane region" description="Helical" evidence="7">
    <location>
        <begin position="170"/>
        <end position="191"/>
    </location>
</feature>
<feature type="transmembrane region" description="Helical" evidence="7">
    <location>
        <begin position="81"/>
        <end position="99"/>
    </location>
</feature>
<gene>
    <name evidence="8" type="ORF">AB0I59_17430</name>
</gene>
<dbReference type="InterPro" id="IPR036259">
    <property type="entry name" value="MFS_trans_sf"/>
</dbReference>
<keyword evidence="2" id="KW-0813">Transport</keyword>
<organism evidence="8 9">
    <name type="scientific">Microtetraspora glauca</name>
    <dbReference type="NCBI Taxonomy" id="1996"/>
    <lineage>
        <taxon>Bacteria</taxon>
        <taxon>Bacillati</taxon>
        <taxon>Actinomycetota</taxon>
        <taxon>Actinomycetes</taxon>
        <taxon>Streptosporangiales</taxon>
        <taxon>Streptosporangiaceae</taxon>
        <taxon>Microtetraspora</taxon>
    </lineage>
</organism>
<comment type="subcellular location">
    <subcellularLocation>
        <location evidence="1">Cell membrane</location>
        <topology evidence="1">Multi-pass membrane protein</topology>
    </subcellularLocation>
</comment>
<dbReference type="EMBL" id="JBFALK010000008">
    <property type="protein sequence ID" value="MEV0970418.1"/>
    <property type="molecule type" value="Genomic_DNA"/>
</dbReference>
<feature type="transmembrane region" description="Helical" evidence="7">
    <location>
        <begin position="105"/>
        <end position="125"/>
    </location>
</feature>
<keyword evidence="4 7" id="KW-0812">Transmembrane</keyword>
<proteinExistence type="predicted"/>
<evidence type="ECO:0000256" key="1">
    <source>
        <dbReference type="ARBA" id="ARBA00004651"/>
    </source>
</evidence>
<protein>
    <submittedName>
        <fullName evidence="8">MFS transporter</fullName>
    </submittedName>
</protein>
<dbReference type="RefSeq" id="WP_061254989.1">
    <property type="nucleotide sequence ID" value="NZ_JBFALK010000008.1"/>
</dbReference>
<dbReference type="Proteomes" id="UP001551675">
    <property type="component" value="Unassembled WGS sequence"/>
</dbReference>
<feature type="transmembrane region" description="Helical" evidence="7">
    <location>
        <begin position="353"/>
        <end position="371"/>
    </location>
</feature>
<feature type="transmembrane region" description="Helical" evidence="7">
    <location>
        <begin position="378"/>
        <end position="400"/>
    </location>
</feature>
<accession>A0ABV3GFP6</accession>
<dbReference type="Pfam" id="PF07690">
    <property type="entry name" value="MFS_1"/>
    <property type="match status" value="1"/>
</dbReference>
<evidence type="ECO:0000256" key="4">
    <source>
        <dbReference type="ARBA" id="ARBA00022692"/>
    </source>
</evidence>
<keyword evidence="3" id="KW-1003">Cell membrane</keyword>
<feature type="transmembrane region" description="Helical" evidence="7">
    <location>
        <begin position="20"/>
        <end position="40"/>
    </location>
</feature>
<evidence type="ECO:0000313" key="8">
    <source>
        <dbReference type="EMBL" id="MEV0970418.1"/>
    </source>
</evidence>
<dbReference type="InterPro" id="IPR050171">
    <property type="entry name" value="MFS_Transporters"/>
</dbReference>
<evidence type="ECO:0000256" key="7">
    <source>
        <dbReference type="SAM" id="Phobius"/>
    </source>
</evidence>